<dbReference type="InterPro" id="IPR052339">
    <property type="entry name" value="Fe-S_Maturation_MIP18"/>
</dbReference>
<reference evidence="2 3" key="1">
    <citation type="submission" date="2017-09" db="EMBL/GenBank/DDBJ databases">
        <title>Depth-based differentiation of microbial function through sediment-hosted aquifers and enrichment of novel symbionts in the deep terrestrial subsurface.</title>
        <authorList>
            <person name="Probst A.J."/>
            <person name="Ladd B."/>
            <person name="Jarett J.K."/>
            <person name="Geller-Mcgrath D.E."/>
            <person name="Sieber C.M."/>
            <person name="Emerson J.B."/>
            <person name="Anantharaman K."/>
            <person name="Thomas B.C."/>
            <person name="Malmstrom R."/>
            <person name="Stieglmeier M."/>
            <person name="Klingl A."/>
            <person name="Woyke T."/>
            <person name="Ryan C.M."/>
            <person name="Banfield J.F."/>
        </authorList>
    </citation>
    <scope>NUCLEOTIDE SEQUENCE [LARGE SCALE GENOMIC DNA]</scope>
    <source>
        <strain evidence="2">CG10_big_fil_rev_8_21_14_0_10_48_11</strain>
    </source>
</reference>
<dbReference type="Pfam" id="PF01883">
    <property type="entry name" value="FeS_assembly_P"/>
    <property type="match status" value="1"/>
</dbReference>
<gene>
    <name evidence="2" type="ORF">COV04_00975</name>
</gene>
<dbReference type="PANTHER" id="PTHR42831">
    <property type="entry name" value="FE-S PROTEIN MATURATION AUXILIARY FACTOR YITW"/>
    <property type="match status" value="1"/>
</dbReference>
<evidence type="ECO:0000313" key="2">
    <source>
        <dbReference type="EMBL" id="PJE76181.1"/>
    </source>
</evidence>
<feature type="domain" description="MIP18 family-like" evidence="1">
    <location>
        <begin position="26"/>
        <end position="98"/>
    </location>
</feature>
<dbReference type="InterPro" id="IPR034904">
    <property type="entry name" value="FSCA_dom_sf"/>
</dbReference>
<dbReference type="Gene3D" id="3.30.300.130">
    <property type="entry name" value="Fe-S cluster assembly (FSCA)"/>
    <property type="match status" value="1"/>
</dbReference>
<dbReference type="Proteomes" id="UP000231152">
    <property type="component" value="Unassembled WGS sequence"/>
</dbReference>
<comment type="caution">
    <text evidence="2">The sequence shown here is derived from an EMBL/GenBank/DDBJ whole genome shotgun (WGS) entry which is preliminary data.</text>
</comment>
<dbReference type="SUPFAM" id="SSF117916">
    <property type="entry name" value="Fe-S cluster assembly (FSCA) domain-like"/>
    <property type="match status" value="1"/>
</dbReference>
<name>A0A2M8LFF6_9BACT</name>
<evidence type="ECO:0000313" key="3">
    <source>
        <dbReference type="Proteomes" id="UP000231152"/>
    </source>
</evidence>
<dbReference type="EMBL" id="PFET01000005">
    <property type="protein sequence ID" value="PJE76181.1"/>
    <property type="molecule type" value="Genomic_DNA"/>
</dbReference>
<sequence>MLSWRALEALLAEPTTTVVQKKLALEERIIAALKTVFDPEVPVNIYDLGFIYKLTVTEDGKVTILMTLTTPHCPVAESLPREVERRIATVDGVSTVSVALTFTPPWTKEKMSNDARLALGI</sequence>
<dbReference type="AlphaFoldDB" id="A0A2M8LFF6"/>
<proteinExistence type="predicted"/>
<dbReference type="InterPro" id="IPR002744">
    <property type="entry name" value="MIP18-like"/>
</dbReference>
<dbReference type="PANTHER" id="PTHR42831:SF1">
    <property type="entry name" value="FE-S PROTEIN MATURATION AUXILIARY FACTOR YITW"/>
    <property type="match status" value="1"/>
</dbReference>
<organism evidence="2 3">
    <name type="scientific">Candidatus Uhrbacteria bacterium CG10_big_fil_rev_8_21_14_0_10_48_11</name>
    <dbReference type="NCBI Taxonomy" id="1975037"/>
    <lineage>
        <taxon>Bacteria</taxon>
        <taxon>Candidatus Uhriibacteriota</taxon>
    </lineage>
</organism>
<protein>
    <submittedName>
        <fullName evidence="2">FeS assembly SUF system protein</fullName>
    </submittedName>
</protein>
<accession>A0A2M8LFF6</accession>
<evidence type="ECO:0000259" key="1">
    <source>
        <dbReference type="Pfam" id="PF01883"/>
    </source>
</evidence>